<dbReference type="GO" id="GO:0003697">
    <property type="term" value="F:single-stranded DNA binding"/>
    <property type="evidence" value="ECO:0007669"/>
    <property type="project" value="TreeGrafter"/>
</dbReference>
<sequence>MLAYQQRAVDEWLRSSSALAIFGHGLGVQTVLLEALRRSLAAAQLDAESEKRSIIVLNTSQEEAELLAKRVSADPRWAGLQDKLTVIGSALGVEGRKAALAKGGAFIVHAQLLVTDLLGDRLQPENIEGVFVNNAHGVGELSADAFMLRLFRVGNRNGFVRAISDMPDAFARGQGQLEKVMQRCFVNDLEVWPRIRKDVQDCLRHEEWEQDVHQIVLELPQDVKAIQGHILNIVQSTLLELQKDPNLDMGHLKMRDSVSPAFEAELRQVLDPVWLSLGPHARRLVSDLSGVRRLLTELLRSDAVEFQRVLENLCASRDAGKAPVWLHSPDAQACLSLAKARVYEIHANPDGAGQVLQRNVQPHAKWAKILEAVDRTLVDVAERREHPKAGCFEFASLNMGTQISLDLDDSDIEIMVQPVAKRLRTEPCNSAASTDAPGSAGAGDVVEPRILLIAPDDRSRRQLSTLLHRGPQATLLDGLEAYLRERSQRRQDLSGDLSTPLRFGEAALLANEAQAVAQELEELQPRSALQARKLADGRMCHPRIDIISADDTEGQLEVRLAEMQPHAVLVFEPTLHAIRALEVYCASCKSARQGPVIKKEAGTAGYAEPTRALVPFHVYLLVFDESVEKHRFDQCVVQESEAVDSLIRFRQHLTFRVDLPTESLAPEPSSRRGGGSRSLKGMTKPRVVVDMREFRSTLPFMLHLRGLVVEPVTIPVGDYVLSRDICVERKAVTDLIQSLQSGRLYQQAQNLCHHYANPLLLIEFDPSKGFMLQSSYLIARREIEIGTKDVIGKLPLVVLHFPKLRIIWSPSPRFTADIFLKLKEGRYQPDSKAASEIDAEDLDEDLVEGKLKAAQVNSGAFDVLRKFPGVNPSNMNSLARRAGSLAGIADLSLEVLVEVMGRANAELLNNFLHSSCLPPAPTQDREGANEENEENEENDGASDAAPAEEAEDAGEANVSIEMHNRAPEPEQGRTGASPSSAQETIEDPSDDEWEATRADVPSPEV</sequence>
<keyword evidence="4" id="KW-0255">Endonuclease</keyword>
<feature type="compositionally biased region" description="Acidic residues" evidence="10">
    <location>
        <begin position="984"/>
        <end position="993"/>
    </location>
</feature>
<evidence type="ECO:0000313" key="12">
    <source>
        <dbReference type="EMBL" id="CAE7361651.1"/>
    </source>
</evidence>
<dbReference type="GO" id="GO:0003684">
    <property type="term" value="F:damaged DNA binding"/>
    <property type="evidence" value="ECO:0007669"/>
    <property type="project" value="TreeGrafter"/>
</dbReference>
<dbReference type="FunFam" id="3.40.50.10130:FF:000002">
    <property type="entry name" value="DNA repair endonuclease XPF"/>
    <property type="match status" value="1"/>
</dbReference>
<evidence type="ECO:0000313" key="13">
    <source>
        <dbReference type="Proteomes" id="UP000604046"/>
    </source>
</evidence>
<dbReference type="AlphaFoldDB" id="A0A812QA11"/>
<evidence type="ECO:0000256" key="6">
    <source>
        <dbReference type="ARBA" id="ARBA00022801"/>
    </source>
</evidence>
<dbReference type="EMBL" id="CAJNDS010002179">
    <property type="protein sequence ID" value="CAE7361651.1"/>
    <property type="molecule type" value="Genomic_DNA"/>
</dbReference>
<dbReference type="GO" id="GO:1901255">
    <property type="term" value="P:nucleotide-excision repair involved in interstrand cross-link repair"/>
    <property type="evidence" value="ECO:0007669"/>
    <property type="project" value="TreeGrafter"/>
</dbReference>
<dbReference type="SMART" id="SM00891">
    <property type="entry name" value="ERCC4"/>
    <property type="match status" value="1"/>
</dbReference>
<proteinExistence type="inferred from homology"/>
<dbReference type="InterPro" id="IPR006166">
    <property type="entry name" value="ERCC4_domain"/>
</dbReference>
<gene>
    <name evidence="12" type="primary">Ercc4</name>
    <name evidence="12" type="ORF">SNAT2548_LOCUS19476</name>
</gene>
<feature type="domain" description="ERCC4" evidence="11">
    <location>
        <begin position="686"/>
        <end position="766"/>
    </location>
</feature>
<keyword evidence="7" id="KW-0238">DNA-binding</keyword>
<evidence type="ECO:0000256" key="3">
    <source>
        <dbReference type="ARBA" id="ARBA00022722"/>
    </source>
</evidence>
<dbReference type="Gene3D" id="3.40.50.10130">
    <property type="match status" value="1"/>
</dbReference>
<keyword evidence="5" id="KW-0227">DNA damage</keyword>
<dbReference type="CDD" id="cd20078">
    <property type="entry name" value="XPF_nuclease_XPF_euk"/>
    <property type="match status" value="1"/>
</dbReference>
<feature type="compositionally biased region" description="Polar residues" evidence="10">
    <location>
        <begin position="974"/>
        <end position="983"/>
    </location>
</feature>
<keyword evidence="13" id="KW-1185">Reference proteome</keyword>
<dbReference type="OrthoDB" id="361020at2759"/>
<dbReference type="Gene3D" id="1.10.150.20">
    <property type="entry name" value="5' to 3' exonuclease, C-terminal subdomain"/>
    <property type="match status" value="1"/>
</dbReference>
<dbReference type="GO" id="GO:0000724">
    <property type="term" value="P:double-strand break repair via homologous recombination"/>
    <property type="evidence" value="ECO:0007669"/>
    <property type="project" value="TreeGrafter"/>
</dbReference>
<feature type="compositionally biased region" description="Acidic residues" evidence="10">
    <location>
        <begin position="929"/>
        <end position="954"/>
    </location>
</feature>
<dbReference type="SUPFAM" id="SSF52980">
    <property type="entry name" value="Restriction endonuclease-like"/>
    <property type="match status" value="1"/>
</dbReference>
<evidence type="ECO:0000256" key="4">
    <source>
        <dbReference type="ARBA" id="ARBA00022759"/>
    </source>
</evidence>
<organism evidence="12 13">
    <name type="scientific">Symbiodinium natans</name>
    <dbReference type="NCBI Taxonomy" id="878477"/>
    <lineage>
        <taxon>Eukaryota</taxon>
        <taxon>Sar</taxon>
        <taxon>Alveolata</taxon>
        <taxon>Dinophyceae</taxon>
        <taxon>Suessiales</taxon>
        <taxon>Symbiodiniaceae</taxon>
        <taxon>Symbiodinium</taxon>
    </lineage>
</organism>
<dbReference type="InterPro" id="IPR047520">
    <property type="entry name" value="XPF_nuclease"/>
</dbReference>
<evidence type="ECO:0000256" key="7">
    <source>
        <dbReference type="ARBA" id="ARBA00023125"/>
    </source>
</evidence>
<dbReference type="GO" id="GO:0000110">
    <property type="term" value="C:nucleotide-excision repair factor 1 complex"/>
    <property type="evidence" value="ECO:0007669"/>
    <property type="project" value="TreeGrafter"/>
</dbReference>
<accession>A0A812QA11</accession>
<evidence type="ECO:0000256" key="8">
    <source>
        <dbReference type="ARBA" id="ARBA00023204"/>
    </source>
</evidence>
<keyword evidence="6" id="KW-0378">Hydrolase</keyword>
<evidence type="ECO:0000256" key="1">
    <source>
        <dbReference type="ARBA" id="ARBA00004123"/>
    </source>
</evidence>
<evidence type="ECO:0000259" key="11">
    <source>
        <dbReference type="SMART" id="SM00891"/>
    </source>
</evidence>
<dbReference type="GO" id="GO:0000014">
    <property type="term" value="F:single-stranded DNA endodeoxyribonuclease activity"/>
    <property type="evidence" value="ECO:0007669"/>
    <property type="project" value="TreeGrafter"/>
</dbReference>
<comment type="subcellular location">
    <subcellularLocation>
        <location evidence="1">Nucleus</location>
    </subcellularLocation>
</comment>
<dbReference type="GO" id="GO:0000712">
    <property type="term" value="P:resolution of meiotic recombination intermediates"/>
    <property type="evidence" value="ECO:0007669"/>
    <property type="project" value="TreeGrafter"/>
</dbReference>
<protein>
    <submittedName>
        <fullName evidence="12">Ercc4 protein</fullName>
    </submittedName>
</protein>
<feature type="compositionally biased region" description="Basic and acidic residues" evidence="10">
    <location>
        <begin position="962"/>
        <end position="971"/>
    </location>
</feature>
<evidence type="ECO:0000256" key="5">
    <source>
        <dbReference type="ARBA" id="ARBA00022763"/>
    </source>
</evidence>
<dbReference type="InterPro" id="IPR010994">
    <property type="entry name" value="RuvA_2-like"/>
</dbReference>
<keyword evidence="9" id="KW-0539">Nucleus</keyword>
<evidence type="ECO:0000256" key="10">
    <source>
        <dbReference type="SAM" id="MobiDB-lite"/>
    </source>
</evidence>
<dbReference type="SUPFAM" id="SSF47781">
    <property type="entry name" value="RuvA domain 2-like"/>
    <property type="match status" value="1"/>
</dbReference>
<dbReference type="Pfam" id="PF02732">
    <property type="entry name" value="ERCC4"/>
    <property type="match status" value="1"/>
</dbReference>
<comment type="similarity">
    <text evidence="2">Belongs to the XPF family.</text>
</comment>
<comment type="caution">
    <text evidence="12">The sequence shown here is derived from an EMBL/GenBank/DDBJ whole genome shotgun (WGS) entry which is preliminary data.</text>
</comment>
<evidence type="ECO:0000256" key="9">
    <source>
        <dbReference type="ARBA" id="ARBA00023242"/>
    </source>
</evidence>
<feature type="region of interest" description="Disordered" evidence="10">
    <location>
        <begin position="915"/>
        <end position="1005"/>
    </location>
</feature>
<keyword evidence="8" id="KW-0234">DNA repair</keyword>
<keyword evidence="3" id="KW-0540">Nuclease</keyword>
<dbReference type="PANTHER" id="PTHR10150">
    <property type="entry name" value="DNA REPAIR ENDONUCLEASE XPF"/>
    <property type="match status" value="1"/>
</dbReference>
<reference evidence="12" key="1">
    <citation type="submission" date="2021-02" db="EMBL/GenBank/DDBJ databases">
        <authorList>
            <person name="Dougan E. K."/>
            <person name="Rhodes N."/>
            <person name="Thang M."/>
            <person name="Chan C."/>
        </authorList>
    </citation>
    <scope>NUCLEOTIDE SEQUENCE</scope>
</reference>
<dbReference type="InterPro" id="IPR011335">
    <property type="entry name" value="Restrct_endonuc-II-like"/>
</dbReference>
<dbReference type="Proteomes" id="UP000604046">
    <property type="component" value="Unassembled WGS sequence"/>
</dbReference>
<dbReference type="PANTHER" id="PTHR10150:SF0">
    <property type="entry name" value="DNA REPAIR ENDONUCLEASE XPF"/>
    <property type="match status" value="1"/>
</dbReference>
<evidence type="ECO:0000256" key="2">
    <source>
        <dbReference type="ARBA" id="ARBA00010015"/>
    </source>
</evidence>
<name>A0A812QA11_9DINO</name>